<dbReference type="InterPro" id="IPR001128">
    <property type="entry name" value="Cyt_P450"/>
</dbReference>
<dbReference type="RefSeq" id="WP_344272623.1">
    <property type="nucleotide sequence ID" value="NZ_BAAAKV010000012.1"/>
</dbReference>
<dbReference type="PROSITE" id="PS00086">
    <property type="entry name" value="CYTOCHROME_P450"/>
    <property type="match status" value="1"/>
</dbReference>
<accession>A0ABN1US11</accession>
<feature type="compositionally biased region" description="Low complexity" evidence="3">
    <location>
        <begin position="21"/>
        <end position="41"/>
    </location>
</feature>
<keyword evidence="2" id="KW-0479">Metal-binding</keyword>
<evidence type="ECO:0000313" key="5">
    <source>
        <dbReference type="Proteomes" id="UP001501371"/>
    </source>
</evidence>
<evidence type="ECO:0000256" key="3">
    <source>
        <dbReference type="SAM" id="MobiDB-lite"/>
    </source>
</evidence>
<reference evidence="4 5" key="1">
    <citation type="journal article" date="2019" name="Int. J. Syst. Evol. Microbiol.">
        <title>The Global Catalogue of Microorganisms (GCM) 10K type strain sequencing project: providing services to taxonomists for standard genome sequencing and annotation.</title>
        <authorList>
            <consortium name="The Broad Institute Genomics Platform"/>
            <consortium name="The Broad Institute Genome Sequencing Center for Infectious Disease"/>
            <person name="Wu L."/>
            <person name="Ma J."/>
        </authorList>
    </citation>
    <scope>NUCLEOTIDE SEQUENCE [LARGE SCALE GENOMIC DNA]</scope>
    <source>
        <strain evidence="4 5">JCM 12696</strain>
    </source>
</reference>
<keyword evidence="5" id="KW-1185">Reference proteome</keyword>
<evidence type="ECO:0000256" key="1">
    <source>
        <dbReference type="ARBA" id="ARBA00010617"/>
    </source>
</evidence>
<dbReference type="EMBL" id="BAAAKV010000012">
    <property type="protein sequence ID" value="GAA1161560.1"/>
    <property type="molecule type" value="Genomic_DNA"/>
</dbReference>
<dbReference type="Pfam" id="PF00067">
    <property type="entry name" value="p450"/>
    <property type="match status" value="1"/>
</dbReference>
<evidence type="ECO:0000313" key="4">
    <source>
        <dbReference type="EMBL" id="GAA1161560.1"/>
    </source>
</evidence>
<sequence length="420" mass="45200">MTTHEAETSSPPPPGGCPWQAAGSTPPGTPAAAPDHPATAAQRGPLPSYLPRRPAPDVVRVLAPTGDRLWLVTRFGLGREVLTSTRFSRAMAVGESAAAIHPMRPDPAALTSLDPPAHGRLRKLVNRAFAPDAVASLEGVIRRTARGLLADRHTADLVSGYAEPLSASTICQMLGVPEAEQDRFVRLANRAHGITPCSPEESESARHELRAYVGSLVELARREPGQHLLGALVLAHEQEGALDEKELLALVELLLNAGYETTIGQIGLAVLALLERPDQWREMARRPELIPGAVEELLRYAPVVPISFTRVARQDVVLGGQRIRAGESVLVSLLHANFDPEENASPEDLRTDRRTARNLTFGHGPHVCLGAQLARLQLRVALEELADSCPDLALDADPGALRWRPPEAIVRGPTSLPASW</sequence>
<evidence type="ECO:0000256" key="2">
    <source>
        <dbReference type="RuleBase" id="RU000461"/>
    </source>
</evidence>
<dbReference type="PRINTS" id="PR00385">
    <property type="entry name" value="P450"/>
</dbReference>
<comment type="similarity">
    <text evidence="1 2">Belongs to the cytochrome P450 family.</text>
</comment>
<dbReference type="PRINTS" id="PR00359">
    <property type="entry name" value="BP450"/>
</dbReference>
<keyword evidence="2" id="KW-0408">Iron</keyword>
<keyword evidence="2" id="KW-0349">Heme</keyword>
<dbReference type="PANTHER" id="PTHR46696:SF6">
    <property type="entry name" value="P450, PUTATIVE (EUROFUNG)-RELATED"/>
    <property type="match status" value="1"/>
</dbReference>
<dbReference type="Proteomes" id="UP001501371">
    <property type="component" value="Unassembled WGS sequence"/>
</dbReference>
<dbReference type="InterPro" id="IPR017972">
    <property type="entry name" value="Cyt_P450_CS"/>
</dbReference>
<gene>
    <name evidence="4" type="ORF">GCM10009654_17590</name>
</gene>
<dbReference type="InterPro" id="IPR036396">
    <property type="entry name" value="Cyt_P450_sf"/>
</dbReference>
<feature type="region of interest" description="Disordered" evidence="3">
    <location>
        <begin position="1"/>
        <end position="53"/>
    </location>
</feature>
<keyword evidence="2" id="KW-0560">Oxidoreductase</keyword>
<dbReference type="Gene3D" id="1.10.630.10">
    <property type="entry name" value="Cytochrome P450"/>
    <property type="match status" value="1"/>
</dbReference>
<name>A0ABN1US11_9ACTN</name>
<proteinExistence type="inferred from homology"/>
<keyword evidence="2" id="KW-0503">Monooxygenase</keyword>
<dbReference type="InterPro" id="IPR002397">
    <property type="entry name" value="Cyt_P450_B"/>
</dbReference>
<organism evidence="4 5">
    <name type="scientific">Streptomyces hebeiensis</name>
    <dbReference type="NCBI Taxonomy" id="229486"/>
    <lineage>
        <taxon>Bacteria</taxon>
        <taxon>Bacillati</taxon>
        <taxon>Actinomycetota</taxon>
        <taxon>Actinomycetes</taxon>
        <taxon>Kitasatosporales</taxon>
        <taxon>Streptomycetaceae</taxon>
        <taxon>Streptomyces</taxon>
    </lineage>
</organism>
<dbReference type="SUPFAM" id="SSF48264">
    <property type="entry name" value="Cytochrome P450"/>
    <property type="match status" value="1"/>
</dbReference>
<comment type="caution">
    <text evidence="4">The sequence shown here is derived from an EMBL/GenBank/DDBJ whole genome shotgun (WGS) entry which is preliminary data.</text>
</comment>
<dbReference type="PANTHER" id="PTHR46696">
    <property type="entry name" value="P450, PUTATIVE (EUROFUNG)-RELATED"/>
    <property type="match status" value="1"/>
</dbReference>
<protein>
    <submittedName>
        <fullName evidence="4">Cytochrome P450</fullName>
    </submittedName>
</protein>